<dbReference type="Ensembl" id="ENSBOBT00000008819.1">
    <property type="protein sequence ID" value="ENSBOBP00000008600.1"/>
    <property type="gene ID" value="ENSBOBG00000005572.1"/>
</dbReference>
<organism evidence="1 2">
    <name type="scientific">Bubo bubo</name>
    <name type="common">Eurasian eagle-owl</name>
    <name type="synonym">Strix bubo</name>
    <dbReference type="NCBI Taxonomy" id="30461"/>
    <lineage>
        <taxon>Eukaryota</taxon>
        <taxon>Metazoa</taxon>
        <taxon>Chordata</taxon>
        <taxon>Craniata</taxon>
        <taxon>Vertebrata</taxon>
        <taxon>Euteleostomi</taxon>
        <taxon>Archelosauria</taxon>
        <taxon>Archosauria</taxon>
        <taxon>Dinosauria</taxon>
        <taxon>Saurischia</taxon>
        <taxon>Theropoda</taxon>
        <taxon>Coelurosauria</taxon>
        <taxon>Aves</taxon>
        <taxon>Neognathae</taxon>
        <taxon>Neoaves</taxon>
        <taxon>Telluraves</taxon>
        <taxon>Strigiformes</taxon>
        <taxon>Strigidae</taxon>
        <taxon>Bubo</taxon>
    </lineage>
</organism>
<dbReference type="AlphaFoldDB" id="A0A8C0ER22"/>
<keyword evidence="2" id="KW-1185">Reference proteome</keyword>
<name>A0A8C0ER22_BUBBB</name>
<protein>
    <submittedName>
        <fullName evidence="1">Uncharacterized protein</fullName>
    </submittedName>
</protein>
<proteinExistence type="predicted"/>
<accession>A0A8C0ER22</accession>
<evidence type="ECO:0000313" key="1">
    <source>
        <dbReference type="Ensembl" id="ENSBOBP00000008600.1"/>
    </source>
</evidence>
<sequence>SNVSLVNKFSRKGFGTKSCKGLGEGLESVFKAALRKLDPSGCGVGCKLPYGERNVPGWSVVPVTLCSSDNHWGSKWGAGVCSGRTLQRVARW</sequence>
<evidence type="ECO:0000313" key="2">
    <source>
        <dbReference type="Proteomes" id="UP000694567"/>
    </source>
</evidence>
<reference evidence="1" key="2">
    <citation type="submission" date="2025-09" db="UniProtKB">
        <authorList>
            <consortium name="Ensembl"/>
        </authorList>
    </citation>
    <scope>IDENTIFICATION</scope>
</reference>
<dbReference type="Proteomes" id="UP000694567">
    <property type="component" value="Unplaced"/>
</dbReference>
<reference evidence="1" key="1">
    <citation type="submission" date="2025-08" db="UniProtKB">
        <authorList>
            <consortium name="Ensembl"/>
        </authorList>
    </citation>
    <scope>IDENTIFICATION</scope>
</reference>